<evidence type="ECO:0000256" key="1">
    <source>
        <dbReference type="SAM" id="Coils"/>
    </source>
</evidence>
<keyword evidence="1" id="KW-0175">Coiled coil</keyword>
<evidence type="ECO:0000313" key="4">
    <source>
        <dbReference type="EMBL" id="MFC4651402.1"/>
    </source>
</evidence>
<evidence type="ECO:0000259" key="2">
    <source>
        <dbReference type="Pfam" id="PF03551"/>
    </source>
</evidence>
<dbReference type="Gene3D" id="6.10.140.190">
    <property type="match status" value="1"/>
</dbReference>
<accession>A0ABV9JAB1</accession>
<dbReference type="EMBL" id="JBHSGD010000001">
    <property type="protein sequence ID" value="MFC4651402.1"/>
    <property type="molecule type" value="Genomic_DNA"/>
</dbReference>
<proteinExistence type="predicted"/>
<feature type="domain" description="Transcription regulator PadR C-terminal" evidence="3">
    <location>
        <begin position="95"/>
        <end position="173"/>
    </location>
</feature>
<feature type="coiled-coil region" evidence="1">
    <location>
        <begin position="108"/>
        <end position="142"/>
    </location>
</feature>
<dbReference type="Pfam" id="PF10400">
    <property type="entry name" value="Vir_act_alpha_C"/>
    <property type="match status" value="1"/>
</dbReference>
<keyword evidence="5" id="KW-1185">Reference proteome</keyword>
<dbReference type="RefSeq" id="WP_213534495.1">
    <property type="nucleotide sequence ID" value="NZ_BOVQ01000003.1"/>
</dbReference>
<dbReference type="Pfam" id="PF03551">
    <property type="entry name" value="PadR"/>
    <property type="match status" value="1"/>
</dbReference>
<dbReference type="PANTHER" id="PTHR43252:SF2">
    <property type="entry name" value="TRANSCRIPTION REGULATOR, PADR-LIKE FAMILY"/>
    <property type="match status" value="1"/>
</dbReference>
<reference evidence="5" key="1">
    <citation type="journal article" date="2019" name="Int. J. Syst. Evol. Microbiol.">
        <title>The Global Catalogue of Microorganisms (GCM) 10K type strain sequencing project: providing services to taxonomists for standard genome sequencing and annotation.</title>
        <authorList>
            <consortium name="The Broad Institute Genomics Platform"/>
            <consortium name="The Broad Institute Genome Sequencing Center for Infectious Disease"/>
            <person name="Wu L."/>
            <person name="Ma J."/>
        </authorList>
    </citation>
    <scope>NUCLEOTIDE SEQUENCE [LARGE SCALE GENOMIC DNA]</scope>
    <source>
        <strain evidence="5">CCUG 63287</strain>
    </source>
</reference>
<protein>
    <submittedName>
        <fullName evidence="4">PadR family transcriptional regulator</fullName>
    </submittedName>
</protein>
<evidence type="ECO:0000313" key="5">
    <source>
        <dbReference type="Proteomes" id="UP001595987"/>
    </source>
</evidence>
<dbReference type="SUPFAM" id="SSF46785">
    <property type="entry name" value="Winged helix' DNA-binding domain"/>
    <property type="match status" value="1"/>
</dbReference>
<dbReference type="PANTHER" id="PTHR43252">
    <property type="entry name" value="TRANSCRIPTIONAL REGULATOR YQJI"/>
    <property type="match status" value="1"/>
</dbReference>
<dbReference type="InterPro" id="IPR018309">
    <property type="entry name" value="Tscrpt_reg_PadR_C"/>
</dbReference>
<feature type="domain" description="Transcription regulator PadR N-terminal" evidence="2">
    <location>
        <begin position="9"/>
        <end position="83"/>
    </location>
</feature>
<sequence length="178" mass="21098">MVNKIALSILSLIAREPLSGYDIKQQMNDRISHFLKVNNNQVYPQIAHLEAEGFLRLTKSTKPVQNPTKKTYEITEFGLEELKTYTVLDFGEATIKDGFMFKVYNSWLLTRDEMLDEIEKELEKHQERAEIFEEKLEVLGEVRAEQELASRAILEYGKMYEENYIHWCERLRKEFLEK</sequence>
<evidence type="ECO:0000259" key="3">
    <source>
        <dbReference type="Pfam" id="PF10400"/>
    </source>
</evidence>
<dbReference type="InterPro" id="IPR036388">
    <property type="entry name" value="WH-like_DNA-bd_sf"/>
</dbReference>
<dbReference type="InterPro" id="IPR005149">
    <property type="entry name" value="Tscrpt_reg_PadR_N"/>
</dbReference>
<dbReference type="Gene3D" id="1.10.10.10">
    <property type="entry name" value="Winged helix-like DNA-binding domain superfamily/Winged helix DNA-binding domain"/>
    <property type="match status" value="1"/>
</dbReference>
<gene>
    <name evidence="4" type="ORF">ACFO26_00570</name>
</gene>
<name>A0ABV9JAB1_9LACT</name>
<organism evidence="4 5">
    <name type="scientific">Lactococcus nasutitermitis</name>
    <dbReference type="NCBI Taxonomy" id="1652957"/>
    <lineage>
        <taxon>Bacteria</taxon>
        <taxon>Bacillati</taxon>
        <taxon>Bacillota</taxon>
        <taxon>Bacilli</taxon>
        <taxon>Lactobacillales</taxon>
        <taxon>Streptococcaceae</taxon>
        <taxon>Lactococcus</taxon>
    </lineage>
</organism>
<dbReference type="InterPro" id="IPR036390">
    <property type="entry name" value="WH_DNA-bd_sf"/>
</dbReference>
<dbReference type="Proteomes" id="UP001595987">
    <property type="component" value="Unassembled WGS sequence"/>
</dbReference>
<comment type="caution">
    <text evidence="4">The sequence shown here is derived from an EMBL/GenBank/DDBJ whole genome shotgun (WGS) entry which is preliminary data.</text>
</comment>